<dbReference type="Proteomes" id="UP000680365">
    <property type="component" value="Unassembled WGS sequence"/>
</dbReference>
<dbReference type="EMBL" id="JAEDAM010000001">
    <property type="protein sequence ID" value="MBS8121459.1"/>
    <property type="molecule type" value="Genomic_DNA"/>
</dbReference>
<dbReference type="RefSeq" id="WP_213347994.1">
    <property type="nucleotide sequence ID" value="NZ_JAEDAM010000001.1"/>
</dbReference>
<proteinExistence type="predicted"/>
<gene>
    <name evidence="2" type="ORF">VAMP_2n468</name>
</gene>
<protein>
    <submittedName>
        <fullName evidence="2">Uncharacterized protein</fullName>
    </submittedName>
</protein>
<keyword evidence="3" id="KW-1185">Reference proteome</keyword>
<keyword evidence="1" id="KW-0472">Membrane</keyword>
<evidence type="ECO:0000256" key="1">
    <source>
        <dbReference type="SAM" id="Phobius"/>
    </source>
</evidence>
<reference evidence="2 3" key="1">
    <citation type="journal article" date="2021" name="Nat. Commun.">
        <title>Reductive evolution and unique predatory mode in the CPR bacterium Vampirococcus lugosii.</title>
        <authorList>
            <person name="Moreira D."/>
            <person name="Zivanovic Y."/>
            <person name="Lopez-Archilla A.I."/>
            <person name="Iniesto M."/>
            <person name="Lopez-Garcia P."/>
        </authorList>
    </citation>
    <scope>NUCLEOTIDE SEQUENCE [LARGE SCALE GENOMIC DNA]</scope>
    <source>
        <strain evidence="2">Chiprana</strain>
    </source>
</reference>
<name>A0ABS5QLV6_9BACT</name>
<evidence type="ECO:0000313" key="3">
    <source>
        <dbReference type="Proteomes" id="UP000680365"/>
    </source>
</evidence>
<keyword evidence="1" id="KW-0812">Transmembrane</keyword>
<sequence length="69" mass="7776">MFDLIFQVSLTIIVVGGALVILLTIFVMIKLIILLGKINSLTSDVIDNYELAKNIFFAPITYLKKIFKN</sequence>
<feature type="transmembrane region" description="Helical" evidence="1">
    <location>
        <begin position="6"/>
        <end position="33"/>
    </location>
</feature>
<organism evidence="2 3">
    <name type="scientific">Candidatus Vampirococcus lugosii</name>
    <dbReference type="NCBI Taxonomy" id="2789015"/>
    <lineage>
        <taxon>Bacteria</taxon>
        <taxon>Candidatus Absconditibacteriota</taxon>
        <taxon>Vampirococcus</taxon>
    </lineage>
</organism>
<evidence type="ECO:0000313" key="2">
    <source>
        <dbReference type="EMBL" id="MBS8121459.1"/>
    </source>
</evidence>
<comment type="caution">
    <text evidence="2">The sequence shown here is derived from an EMBL/GenBank/DDBJ whole genome shotgun (WGS) entry which is preliminary data.</text>
</comment>
<accession>A0ABS5QLV6</accession>
<keyword evidence="1" id="KW-1133">Transmembrane helix</keyword>